<evidence type="ECO:0000313" key="2">
    <source>
        <dbReference type="Proteomes" id="UP000661649"/>
    </source>
</evidence>
<dbReference type="Proteomes" id="UP000661649">
    <property type="component" value="Unassembled WGS sequence"/>
</dbReference>
<dbReference type="InterPro" id="IPR000944">
    <property type="entry name" value="Tscrpt_reg_Rrf2"/>
</dbReference>
<proteinExistence type="predicted"/>
<dbReference type="SUPFAM" id="SSF46785">
    <property type="entry name" value="Winged helix' DNA-binding domain"/>
    <property type="match status" value="1"/>
</dbReference>
<accession>A0ABR7P8H2</accession>
<keyword evidence="2" id="KW-1185">Reference proteome</keyword>
<name>A0ABR7P8H2_9FIRM</name>
<dbReference type="PANTHER" id="PTHR33221">
    <property type="entry name" value="WINGED HELIX-TURN-HELIX TRANSCRIPTIONAL REGULATOR, RRF2 FAMILY"/>
    <property type="match status" value="1"/>
</dbReference>
<dbReference type="PANTHER" id="PTHR33221:SF2">
    <property type="entry name" value="TRANSCRIPTIONAL REGULATOR"/>
    <property type="match status" value="1"/>
</dbReference>
<protein>
    <submittedName>
        <fullName evidence="1">Rrf2 family transcriptional regulator</fullName>
    </submittedName>
</protein>
<organism evidence="1 2">
    <name type="scientific">Blautia stercoris</name>
    <dbReference type="NCBI Taxonomy" id="871664"/>
    <lineage>
        <taxon>Bacteria</taxon>
        <taxon>Bacillati</taxon>
        <taxon>Bacillota</taxon>
        <taxon>Clostridia</taxon>
        <taxon>Lachnospirales</taxon>
        <taxon>Lachnospiraceae</taxon>
        <taxon>Blautia</taxon>
    </lineage>
</organism>
<dbReference type="Gene3D" id="1.10.10.10">
    <property type="entry name" value="Winged helix-like DNA-binding domain superfamily/Winged helix DNA-binding domain"/>
    <property type="match status" value="1"/>
</dbReference>
<dbReference type="Pfam" id="PF02082">
    <property type="entry name" value="Rrf2"/>
    <property type="match status" value="1"/>
</dbReference>
<comment type="caution">
    <text evidence="1">The sequence shown here is derived from an EMBL/GenBank/DDBJ whole genome shotgun (WGS) entry which is preliminary data.</text>
</comment>
<sequence>MLITRECDYAVRIVRALAGGQKICVTQICEEEVLTPAFVYKILKKMEKAELVKSYRGSNGGYALNKGIDEITLMDIYRAVEPEFFMIECMNPDKPCVRNQGDGCKVHKELCRIQKVLIRELSAKTIKKIIEA</sequence>
<dbReference type="CDD" id="cd00090">
    <property type="entry name" value="HTH_ARSR"/>
    <property type="match status" value="1"/>
</dbReference>
<dbReference type="RefSeq" id="WP_022302916.1">
    <property type="nucleotide sequence ID" value="NZ_DAWEED010000033.1"/>
</dbReference>
<dbReference type="NCBIfam" id="TIGR00738">
    <property type="entry name" value="rrf2_super"/>
    <property type="match status" value="1"/>
</dbReference>
<reference evidence="1 2" key="1">
    <citation type="submission" date="2020-08" db="EMBL/GenBank/DDBJ databases">
        <title>Genome public.</title>
        <authorList>
            <person name="Liu C."/>
            <person name="Sun Q."/>
        </authorList>
    </citation>
    <scope>NUCLEOTIDE SEQUENCE [LARGE SCALE GENOMIC DNA]</scope>
    <source>
        <strain evidence="1 2">3_YM_SP_D4_24.mj</strain>
    </source>
</reference>
<dbReference type="EMBL" id="JACRTP010000001">
    <property type="protein sequence ID" value="MBC8627583.1"/>
    <property type="molecule type" value="Genomic_DNA"/>
</dbReference>
<dbReference type="InterPro" id="IPR036388">
    <property type="entry name" value="WH-like_DNA-bd_sf"/>
</dbReference>
<dbReference type="InterPro" id="IPR011991">
    <property type="entry name" value="ArsR-like_HTH"/>
</dbReference>
<gene>
    <name evidence="1" type="ORF">H8712_02920</name>
</gene>
<evidence type="ECO:0000313" key="1">
    <source>
        <dbReference type="EMBL" id="MBC8627583.1"/>
    </source>
</evidence>
<dbReference type="PROSITE" id="PS51197">
    <property type="entry name" value="HTH_RRF2_2"/>
    <property type="match status" value="1"/>
</dbReference>
<dbReference type="InterPro" id="IPR036390">
    <property type="entry name" value="WH_DNA-bd_sf"/>
</dbReference>